<organism evidence="1 2">
    <name type="scientific">Peronosclerospora sorghi</name>
    <dbReference type="NCBI Taxonomy" id="230839"/>
    <lineage>
        <taxon>Eukaryota</taxon>
        <taxon>Sar</taxon>
        <taxon>Stramenopiles</taxon>
        <taxon>Oomycota</taxon>
        <taxon>Peronosporomycetes</taxon>
        <taxon>Peronosporales</taxon>
        <taxon>Peronosporaceae</taxon>
        <taxon>Peronosclerospora</taxon>
    </lineage>
</organism>
<proteinExistence type="predicted"/>
<evidence type="ECO:0000313" key="2">
    <source>
        <dbReference type="Proteomes" id="UP001163321"/>
    </source>
</evidence>
<gene>
    <name evidence="1" type="ORF">PsorP6_007656</name>
</gene>
<reference evidence="1 2" key="1">
    <citation type="journal article" date="2022" name="bioRxiv">
        <title>The genome of the oomycete Peronosclerospora sorghi, a cosmopolitan pathogen of maize and sorghum, is inflated with dispersed pseudogenes.</title>
        <authorList>
            <person name="Fletcher K."/>
            <person name="Martin F."/>
            <person name="Isakeit T."/>
            <person name="Cavanaugh K."/>
            <person name="Magill C."/>
            <person name="Michelmore R."/>
        </authorList>
    </citation>
    <scope>NUCLEOTIDE SEQUENCE [LARGE SCALE GENOMIC DNA]</scope>
    <source>
        <strain evidence="1">P6</strain>
    </source>
</reference>
<dbReference type="EMBL" id="CM047582">
    <property type="protein sequence ID" value="KAI9915748.1"/>
    <property type="molecule type" value="Genomic_DNA"/>
</dbReference>
<comment type="caution">
    <text evidence="1">The sequence shown here is derived from an EMBL/GenBank/DDBJ whole genome shotgun (WGS) entry which is preliminary data.</text>
</comment>
<dbReference type="Proteomes" id="UP001163321">
    <property type="component" value="Chromosome 3"/>
</dbReference>
<name>A0ACC0WCB1_9STRA</name>
<accession>A0ACC0WCB1</accession>
<evidence type="ECO:0000313" key="1">
    <source>
        <dbReference type="EMBL" id="KAI9915748.1"/>
    </source>
</evidence>
<protein>
    <submittedName>
        <fullName evidence="1">Uncharacterized protein</fullName>
    </submittedName>
</protein>
<sequence>MYPYVQVREPLDHQGHFDMHAFRAVFVLIDPIYWGRELQIVMDVRFSPNRHLGRRTYVGDFHLPRYGAGAFHALLETLFTRTTGHKLKQILYGKPQHTSFAFTETILDAQHDVVERIYMVDDNLYTDIYGANQYGGRWKSVLTQTGMHPESANHEELSAYQVLEDVVEALDL</sequence>
<keyword evidence="2" id="KW-1185">Reference proteome</keyword>